<dbReference type="RefSeq" id="WP_110450281.1">
    <property type="nucleotide sequence ID" value="NZ_CP029479.1"/>
</dbReference>
<accession>A0A2Z3I2P2</accession>
<dbReference type="InterPro" id="IPR041698">
    <property type="entry name" value="Methyltransf_25"/>
</dbReference>
<proteinExistence type="predicted"/>
<dbReference type="GO" id="GO:0008168">
    <property type="term" value="F:methyltransferase activity"/>
    <property type="evidence" value="ECO:0007669"/>
    <property type="project" value="UniProtKB-KW"/>
</dbReference>
<dbReference type="CDD" id="cd02440">
    <property type="entry name" value="AdoMet_MTases"/>
    <property type="match status" value="1"/>
</dbReference>
<dbReference type="KEGG" id="phb:HYN04_08025"/>
<keyword evidence="2 5" id="KW-0808">Transferase</keyword>
<dbReference type="Gene3D" id="3.40.50.150">
    <property type="entry name" value="Vaccinia Virus protein VP39"/>
    <property type="match status" value="1"/>
</dbReference>
<dbReference type="PANTHER" id="PTHR43464">
    <property type="entry name" value="METHYLTRANSFERASE"/>
    <property type="match status" value="1"/>
</dbReference>
<keyword evidence="3" id="KW-0949">S-adenosyl-L-methionine</keyword>
<dbReference type="EMBL" id="CP029479">
    <property type="protein sequence ID" value="AWM77714.1"/>
    <property type="molecule type" value="Genomic_DNA"/>
</dbReference>
<dbReference type="PANTHER" id="PTHR43464:SF19">
    <property type="entry name" value="UBIQUINONE BIOSYNTHESIS O-METHYLTRANSFERASE, MITOCHONDRIAL"/>
    <property type="match status" value="1"/>
</dbReference>
<name>A0A2Z3I2P2_9CAUL</name>
<evidence type="ECO:0000313" key="5">
    <source>
        <dbReference type="EMBL" id="AWM77714.1"/>
    </source>
</evidence>
<dbReference type="Pfam" id="PF13649">
    <property type="entry name" value="Methyltransf_25"/>
    <property type="match status" value="1"/>
</dbReference>
<keyword evidence="1 5" id="KW-0489">Methyltransferase</keyword>
<dbReference type="AlphaFoldDB" id="A0A2Z3I2P2"/>
<evidence type="ECO:0000259" key="4">
    <source>
        <dbReference type="Pfam" id="PF13649"/>
    </source>
</evidence>
<dbReference type="InterPro" id="IPR029063">
    <property type="entry name" value="SAM-dependent_MTases_sf"/>
</dbReference>
<dbReference type="Gene3D" id="2.20.130.10">
    <property type="entry name" value="CAC2371-like domains"/>
    <property type="match status" value="1"/>
</dbReference>
<dbReference type="OrthoDB" id="9765084at2"/>
<organism evidence="5 6">
    <name type="scientific">Phenylobacterium parvum</name>
    <dbReference type="NCBI Taxonomy" id="2201350"/>
    <lineage>
        <taxon>Bacteria</taxon>
        <taxon>Pseudomonadati</taxon>
        <taxon>Pseudomonadota</taxon>
        <taxon>Alphaproteobacteria</taxon>
        <taxon>Caulobacterales</taxon>
        <taxon>Caulobacteraceae</taxon>
        <taxon>Phenylobacterium</taxon>
    </lineage>
</organism>
<protein>
    <submittedName>
        <fullName evidence="5">Class I SAM-dependent methyltransferase</fullName>
    </submittedName>
</protein>
<feature type="domain" description="Methyltransferase" evidence="4">
    <location>
        <begin position="41"/>
        <end position="114"/>
    </location>
</feature>
<evidence type="ECO:0000256" key="1">
    <source>
        <dbReference type="ARBA" id="ARBA00022603"/>
    </source>
</evidence>
<sequence length="236" mass="24415">MSDFYARDLAEIHAEGFGALGAAAAQVVHEALGDRINGARVVDIGCGAGALSAPLSEAGAEVWGLDLSPDLLDIARRQAPGAVFRQGSLHEVDLPQADVVCAIGEVVNYLADPRAGETGLADFLHRASGALPQGGLLLFDAAAPGRGASRSFTEGPGWAVGAVSEEAGGILTRRITTFRETGGTWRRSQELHRLALLAPDRVLAALDAAGFKAETLPGYGALTLPPGLPAYRATRL</sequence>
<reference evidence="6" key="1">
    <citation type="submission" date="2018-05" db="EMBL/GenBank/DDBJ databases">
        <title>Genome sequencing of Phenylobacterium sp. HYN0004.</title>
        <authorList>
            <person name="Yi H."/>
            <person name="Baek C."/>
        </authorList>
    </citation>
    <scope>NUCLEOTIDE SEQUENCE [LARGE SCALE GENOMIC DNA]</scope>
    <source>
        <strain evidence="6">HYN0004</strain>
    </source>
</reference>
<keyword evidence="6" id="KW-1185">Reference proteome</keyword>
<dbReference type="Proteomes" id="UP000247763">
    <property type="component" value="Chromosome"/>
</dbReference>
<gene>
    <name evidence="5" type="ORF">HYN04_08025</name>
</gene>
<evidence type="ECO:0000256" key="3">
    <source>
        <dbReference type="ARBA" id="ARBA00022691"/>
    </source>
</evidence>
<evidence type="ECO:0000256" key="2">
    <source>
        <dbReference type="ARBA" id="ARBA00022679"/>
    </source>
</evidence>
<evidence type="ECO:0000313" key="6">
    <source>
        <dbReference type="Proteomes" id="UP000247763"/>
    </source>
</evidence>
<dbReference type="SUPFAM" id="SSF53335">
    <property type="entry name" value="S-adenosyl-L-methionine-dependent methyltransferases"/>
    <property type="match status" value="1"/>
</dbReference>
<dbReference type="GO" id="GO:0032259">
    <property type="term" value="P:methylation"/>
    <property type="evidence" value="ECO:0007669"/>
    <property type="project" value="UniProtKB-KW"/>
</dbReference>